<evidence type="ECO:0000313" key="1">
    <source>
        <dbReference type="EMBL" id="OGY19195.1"/>
    </source>
</evidence>
<evidence type="ECO:0000313" key="2">
    <source>
        <dbReference type="Proteomes" id="UP000177324"/>
    </source>
</evidence>
<comment type="caution">
    <text evidence="1">The sequence shown here is derived from an EMBL/GenBank/DDBJ whole genome shotgun (WGS) entry which is preliminary data.</text>
</comment>
<sequence>MTSEASFQPPKLIYKEKHSLAGRLITGPWQKLETVVWGVGKKPELIKGEEAEKVAVKFQVFALTEMGASEYTIQRTDWTRQALETPWHRKKPEVRWFEK</sequence>
<name>A0A1G1VUV0_9BACT</name>
<dbReference type="EMBL" id="MHCH01000002">
    <property type="protein sequence ID" value="OGY19195.1"/>
    <property type="molecule type" value="Genomic_DNA"/>
</dbReference>
<dbReference type="STRING" id="1797589.A2784_02615"/>
<reference evidence="1 2" key="1">
    <citation type="journal article" date="2016" name="Nat. Commun.">
        <title>Thousands of microbial genomes shed light on interconnected biogeochemical processes in an aquifer system.</title>
        <authorList>
            <person name="Anantharaman K."/>
            <person name="Brown C.T."/>
            <person name="Hug L.A."/>
            <person name="Sharon I."/>
            <person name="Castelle C.J."/>
            <person name="Probst A.J."/>
            <person name="Thomas B.C."/>
            <person name="Singh A."/>
            <person name="Wilkins M.J."/>
            <person name="Karaoz U."/>
            <person name="Brodie E.L."/>
            <person name="Williams K.H."/>
            <person name="Hubbard S.S."/>
            <person name="Banfield J.F."/>
        </authorList>
    </citation>
    <scope>NUCLEOTIDE SEQUENCE [LARGE SCALE GENOMIC DNA]</scope>
</reference>
<dbReference type="Proteomes" id="UP000177324">
    <property type="component" value="Unassembled WGS sequence"/>
</dbReference>
<accession>A0A1G1VUV0</accession>
<gene>
    <name evidence="1" type="ORF">A2784_02615</name>
</gene>
<organism evidence="1 2">
    <name type="scientific">Candidatus Chisholmbacteria bacterium RIFCSPHIGHO2_01_FULL_48_12</name>
    <dbReference type="NCBI Taxonomy" id="1797589"/>
    <lineage>
        <taxon>Bacteria</taxon>
        <taxon>Candidatus Chisholmiibacteriota</taxon>
    </lineage>
</organism>
<proteinExistence type="predicted"/>
<protein>
    <submittedName>
        <fullName evidence="1">Uncharacterized protein</fullName>
    </submittedName>
</protein>
<dbReference type="AlphaFoldDB" id="A0A1G1VUV0"/>